<feature type="signal peptide" evidence="3">
    <location>
        <begin position="1"/>
        <end position="23"/>
    </location>
</feature>
<sequence length="402" mass="44071">MAPSSMWLRLLLAVSLIWSSVVAAPEGVYSTSDIKNGKALIALHNKALANVKARMAKSRGCSCNSKTLKVRQEWRTLSAPQKKNFIEAVKCVRAKPSLYPPGVVPGSKSLYDDFVAVHLNQTLFIHLTGTFLLWHRWYIQEYENRLHACGYTGVLPYWEWGLDVNDVTKSPIFDGSPTSLGGNGAYIPHPGLMMPQPIPPTIISTPPGTGSGCVTTGPFGNLTMRLGPASMPNYGNTNSTAAADPMADNYRCLRRDLNTAVLARYSNFYNSTTLVLNSRDVGQFQGMMQGDPRLVTGELGVHGGGHFTIGGDPGSDPFISPGDPAFWLHHGQVDRLYWIWQNLDWADRQNVMGTAVFMDLFPSANVTVNDKIDMTPLSPPIAIKDIMSTTGGKPLCYIYQPY</sequence>
<dbReference type="Gene3D" id="1.10.1280.10">
    <property type="entry name" value="Di-copper center containing domain from catechol oxidase"/>
    <property type="match status" value="1"/>
</dbReference>
<proteinExistence type="predicted"/>
<feature type="domain" description="Tyrosinase copper-binding" evidence="4">
    <location>
        <begin position="323"/>
        <end position="334"/>
    </location>
</feature>
<dbReference type="PROSITE" id="PS00498">
    <property type="entry name" value="TYROSINASE_2"/>
    <property type="match status" value="1"/>
</dbReference>
<organism evidence="5 6">
    <name type="scientific">Coniochaeta pulveracea</name>
    <dbReference type="NCBI Taxonomy" id="177199"/>
    <lineage>
        <taxon>Eukaryota</taxon>
        <taxon>Fungi</taxon>
        <taxon>Dikarya</taxon>
        <taxon>Ascomycota</taxon>
        <taxon>Pezizomycotina</taxon>
        <taxon>Sordariomycetes</taxon>
        <taxon>Sordariomycetidae</taxon>
        <taxon>Coniochaetales</taxon>
        <taxon>Coniochaetaceae</taxon>
        <taxon>Coniochaeta</taxon>
    </lineage>
</organism>
<reference evidence="5 6" key="1">
    <citation type="submission" date="2018-08" db="EMBL/GenBank/DDBJ databases">
        <title>Draft genome of the lignicolous fungus Coniochaeta pulveracea.</title>
        <authorList>
            <person name="Borstlap C.J."/>
            <person name="De Witt R.N."/>
            <person name="Botha A."/>
            <person name="Volschenk H."/>
        </authorList>
    </citation>
    <scope>NUCLEOTIDE SEQUENCE [LARGE SCALE GENOMIC DNA]</scope>
    <source>
        <strain evidence="5 6">CAB683</strain>
    </source>
</reference>
<evidence type="ECO:0000313" key="6">
    <source>
        <dbReference type="Proteomes" id="UP000275385"/>
    </source>
</evidence>
<comment type="caution">
    <text evidence="5">The sequence shown here is derived from an EMBL/GenBank/DDBJ whole genome shotgun (WGS) entry which is preliminary data.</text>
</comment>
<name>A0A420XZE5_9PEZI</name>
<dbReference type="PANTHER" id="PTHR11474:SF125">
    <property type="entry name" value="N-ACETYL-6-HYDROXYTRYPTOPHAN OXIDASE IVOB-RELATED"/>
    <property type="match status" value="1"/>
</dbReference>
<keyword evidence="6" id="KW-1185">Reference proteome</keyword>
<protein>
    <recommendedName>
        <fullName evidence="4">Tyrosinase copper-binding domain-containing protein</fullName>
    </recommendedName>
</protein>
<evidence type="ECO:0000256" key="3">
    <source>
        <dbReference type="SAM" id="SignalP"/>
    </source>
</evidence>
<gene>
    <name evidence="5" type="ORF">DL546_002981</name>
</gene>
<dbReference type="Pfam" id="PF00264">
    <property type="entry name" value="Tyrosinase"/>
    <property type="match status" value="1"/>
</dbReference>
<dbReference type="SUPFAM" id="SSF48056">
    <property type="entry name" value="Di-copper centre-containing domain"/>
    <property type="match status" value="1"/>
</dbReference>
<dbReference type="GO" id="GO:0016491">
    <property type="term" value="F:oxidoreductase activity"/>
    <property type="evidence" value="ECO:0007669"/>
    <property type="project" value="UniProtKB-KW"/>
</dbReference>
<dbReference type="PANTHER" id="PTHR11474">
    <property type="entry name" value="TYROSINASE FAMILY MEMBER"/>
    <property type="match status" value="1"/>
</dbReference>
<accession>A0A420XZE5</accession>
<evidence type="ECO:0000259" key="4">
    <source>
        <dbReference type="PROSITE" id="PS00498"/>
    </source>
</evidence>
<dbReference type="GO" id="GO:0046872">
    <property type="term" value="F:metal ion binding"/>
    <property type="evidence" value="ECO:0007669"/>
    <property type="project" value="UniProtKB-KW"/>
</dbReference>
<dbReference type="EMBL" id="QVQW01000084">
    <property type="protein sequence ID" value="RKU41032.1"/>
    <property type="molecule type" value="Genomic_DNA"/>
</dbReference>
<keyword evidence="3" id="KW-0732">Signal</keyword>
<evidence type="ECO:0000256" key="2">
    <source>
        <dbReference type="ARBA" id="ARBA00023002"/>
    </source>
</evidence>
<dbReference type="OrthoDB" id="6132182at2759"/>
<evidence type="ECO:0000313" key="5">
    <source>
        <dbReference type="EMBL" id="RKU41032.1"/>
    </source>
</evidence>
<feature type="chain" id="PRO_5019580262" description="Tyrosinase copper-binding domain-containing protein" evidence="3">
    <location>
        <begin position="24"/>
        <end position="402"/>
    </location>
</feature>
<dbReference type="AlphaFoldDB" id="A0A420XZE5"/>
<dbReference type="InterPro" id="IPR050316">
    <property type="entry name" value="Tyrosinase/Hemocyanin"/>
</dbReference>
<dbReference type="PRINTS" id="PR00092">
    <property type="entry name" value="TYROSINASE"/>
</dbReference>
<dbReference type="InterPro" id="IPR008922">
    <property type="entry name" value="Di-copper_centre_dom_sf"/>
</dbReference>
<dbReference type="STRING" id="177199.A0A420XZE5"/>
<keyword evidence="2" id="KW-0560">Oxidoreductase</keyword>
<dbReference type="Proteomes" id="UP000275385">
    <property type="component" value="Unassembled WGS sequence"/>
</dbReference>
<evidence type="ECO:0000256" key="1">
    <source>
        <dbReference type="ARBA" id="ARBA00022723"/>
    </source>
</evidence>
<dbReference type="InterPro" id="IPR002227">
    <property type="entry name" value="Tyrosinase_Cu-bd"/>
</dbReference>
<keyword evidence="1" id="KW-0479">Metal-binding</keyword>